<evidence type="ECO:0000313" key="1">
    <source>
        <dbReference type="EMBL" id="KAJ0093853.1"/>
    </source>
</evidence>
<dbReference type="Proteomes" id="UP001164250">
    <property type="component" value="Chromosome 7"/>
</dbReference>
<sequence length="261" mass="29492">MPLLLSDHELKTRNVYMCPYKHSNVAETPNVVCPQCERKMTTEVLYVNASGNPAGKSTTVAAEGGFVKAVITYMVMDNLELKPMSTVSCITMLNRFHVKDVRSLEEKVVDFGVEELTGLISNSLKLDIRVCYLFSTIHVDDGPFMDPEERLESRRKIREVIDRCPDVKEEIEPLERKKKMKKPQQIIHLLWRRMILVGPKMLADGWGFSLGQFSDEITIKNVKNDPANCLTAAVSTTENGRSSQKLPGFQLQSLKLSETSQ</sequence>
<keyword evidence="2" id="KW-1185">Reference proteome</keyword>
<reference evidence="2" key="1">
    <citation type="journal article" date="2023" name="G3 (Bethesda)">
        <title>Genome assembly and association tests identify interacting loci associated with vigor, precocity, and sex in interspecific pistachio rootstocks.</title>
        <authorList>
            <person name="Palmer W."/>
            <person name="Jacygrad E."/>
            <person name="Sagayaradj S."/>
            <person name="Cavanaugh K."/>
            <person name="Han R."/>
            <person name="Bertier L."/>
            <person name="Beede B."/>
            <person name="Kafkas S."/>
            <person name="Golino D."/>
            <person name="Preece J."/>
            <person name="Michelmore R."/>
        </authorList>
    </citation>
    <scope>NUCLEOTIDE SEQUENCE [LARGE SCALE GENOMIC DNA]</scope>
</reference>
<organism evidence="1 2">
    <name type="scientific">Pistacia atlantica</name>
    <dbReference type="NCBI Taxonomy" id="434234"/>
    <lineage>
        <taxon>Eukaryota</taxon>
        <taxon>Viridiplantae</taxon>
        <taxon>Streptophyta</taxon>
        <taxon>Embryophyta</taxon>
        <taxon>Tracheophyta</taxon>
        <taxon>Spermatophyta</taxon>
        <taxon>Magnoliopsida</taxon>
        <taxon>eudicotyledons</taxon>
        <taxon>Gunneridae</taxon>
        <taxon>Pentapetalae</taxon>
        <taxon>rosids</taxon>
        <taxon>malvids</taxon>
        <taxon>Sapindales</taxon>
        <taxon>Anacardiaceae</taxon>
        <taxon>Pistacia</taxon>
    </lineage>
</organism>
<dbReference type="EMBL" id="CM047903">
    <property type="protein sequence ID" value="KAJ0093853.1"/>
    <property type="molecule type" value="Genomic_DNA"/>
</dbReference>
<gene>
    <name evidence="1" type="ORF">Patl1_27093</name>
</gene>
<evidence type="ECO:0000313" key="2">
    <source>
        <dbReference type="Proteomes" id="UP001164250"/>
    </source>
</evidence>
<comment type="caution">
    <text evidence="1">The sequence shown here is derived from an EMBL/GenBank/DDBJ whole genome shotgun (WGS) entry which is preliminary data.</text>
</comment>
<name>A0ACC1B4I2_9ROSI</name>
<proteinExistence type="predicted"/>
<accession>A0ACC1B4I2</accession>
<protein>
    <submittedName>
        <fullName evidence="1">Uncharacterized protein</fullName>
    </submittedName>
</protein>